<dbReference type="Proteomes" id="UP001152658">
    <property type="component" value="Unassembled WGS sequence"/>
</dbReference>
<sequence length="86" mass="9480">MEVFMGCVIPGCGNPATNNFSVRLRREDTSAIWAPNTNAYVCDEHAAQGFDITVNLVPRNDDRLVTHVSSGAGREYSRTTPIRNQP</sequence>
<dbReference type="EMBL" id="CALYLK010000137">
    <property type="protein sequence ID" value="CAH8240423.1"/>
    <property type="molecule type" value="Genomic_DNA"/>
</dbReference>
<evidence type="ECO:0000313" key="1">
    <source>
        <dbReference type="EMBL" id="CAH8240423.1"/>
    </source>
</evidence>
<comment type="caution">
    <text evidence="1">The sequence shown here is derived from an EMBL/GenBank/DDBJ whole genome shotgun (WGS) entry which is preliminary data.</text>
</comment>
<organism evidence="1 2">
    <name type="scientific">Vibrio aestuarianus</name>
    <dbReference type="NCBI Taxonomy" id="28171"/>
    <lineage>
        <taxon>Bacteria</taxon>
        <taxon>Pseudomonadati</taxon>
        <taxon>Pseudomonadota</taxon>
        <taxon>Gammaproteobacteria</taxon>
        <taxon>Vibrionales</taxon>
        <taxon>Vibrionaceae</taxon>
        <taxon>Vibrio</taxon>
    </lineage>
</organism>
<accession>A0ABN8TV31</accession>
<protein>
    <submittedName>
        <fullName evidence="1">Uncharacterized protein</fullName>
    </submittedName>
</protein>
<name>A0ABN8TV31_9VIBR</name>
<gene>
    <name evidence="1" type="ORF">VAE063_960018</name>
</gene>
<keyword evidence="2" id="KW-1185">Reference proteome</keyword>
<proteinExistence type="predicted"/>
<evidence type="ECO:0000313" key="2">
    <source>
        <dbReference type="Proteomes" id="UP001152658"/>
    </source>
</evidence>
<reference evidence="1" key="1">
    <citation type="submission" date="2022-06" db="EMBL/GenBank/DDBJ databases">
        <authorList>
            <person name="Goudenege D."/>
            <person name="Le Roux F."/>
        </authorList>
    </citation>
    <scope>NUCLEOTIDE SEQUENCE</scope>
    <source>
        <strain evidence="1">12-063</strain>
    </source>
</reference>